<feature type="region of interest" description="Disordered" evidence="1">
    <location>
        <begin position="1"/>
        <end position="46"/>
    </location>
</feature>
<dbReference type="Proteomes" id="UP000515934">
    <property type="component" value="Chromosome"/>
</dbReference>
<organism evidence="2 3">
    <name type="scientific">Leucobacter denitrificans</name>
    <dbReference type="NCBI Taxonomy" id="683042"/>
    <lineage>
        <taxon>Bacteria</taxon>
        <taxon>Bacillati</taxon>
        <taxon>Actinomycetota</taxon>
        <taxon>Actinomycetes</taxon>
        <taxon>Micrococcales</taxon>
        <taxon>Microbacteriaceae</taxon>
        <taxon>Leucobacter</taxon>
    </lineage>
</organism>
<proteinExistence type="predicted"/>
<accession>A0A7G9S3D6</accession>
<dbReference type="EMBL" id="CP060716">
    <property type="protein sequence ID" value="QNN62361.1"/>
    <property type="molecule type" value="Genomic_DNA"/>
</dbReference>
<feature type="compositionally biased region" description="Gly residues" evidence="1">
    <location>
        <begin position="25"/>
        <end position="40"/>
    </location>
</feature>
<evidence type="ECO:0000256" key="1">
    <source>
        <dbReference type="SAM" id="MobiDB-lite"/>
    </source>
</evidence>
<dbReference type="RefSeq" id="WP_187554831.1">
    <property type="nucleotide sequence ID" value="NZ_CP060716.1"/>
</dbReference>
<sequence>MSERVHGVVAQHEAIESGNFRGEGSVHGGGSVRLAGGGTVEGDPTGKNGAQLQLDYANLLAALGKLSDPRERALAYFASATRSQFTSTGTSAPQGL</sequence>
<dbReference type="AlphaFoldDB" id="A0A7G9S3D6"/>
<reference evidence="2 3" key="1">
    <citation type="submission" date="2020-08" db="EMBL/GenBank/DDBJ databases">
        <title>Genome sequence of Leucobacter denitrificans KACC 14055T.</title>
        <authorList>
            <person name="Hyun D.-W."/>
            <person name="Bae J.-W."/>
        </authorList>
    </citation>
    <scope>NUCLEOTIDE SEQUENCE [LARGE SCALE GENOMIC DNA]</scope>
    <source>
        <strain evidence="2 3">KACC 14055</strain>
    </source>
</reference>
<dbReference type="KEGG" id="ldn:H9L06_08830"/>
<protein>
    <submittedName>
        <fullName evidence="2">Uncharacterized protein</fullName>
    </submittedName>
</protein>
<evidence type="ECO:0000313" key="3">
    <source>
        <dbReference type="Proteomes" id="UP000515934"/>
    </source>
</evidence>
<keyword evidence="3" id="KW-1185">Reference proteome</keyword>
<evidence type="ECO:0000313" key="2">
    <source>
        <dbReference type="EMBL" id="QNN62361.1"/>
    </source>
</evidence>
<gene>
    <name evidence="2" type="ORF">H9L06_08830</name>
</gene>
<name>A0A7G9S3D6_9MICO</name>